<evidence type="ECO:0000256" key="1">
    <source>
        <dbReference type="SAM" id="MobiDB-lite"/>
    </source>
</evidence>
<organism evidence="2 3">
    <name type="scientific">SAR324 cluster bacterium</name>
    <dbReference type="NCBI Taxonomy" id="2024889"/>
    <lineage>
        <taxon>Bacteria</taxon>
        <taxon>Deltaproteobacteria</taxon>
        <taxon>SAR324 cluster</taxon>
    </lineage>
</organism>
<proteinExistence type="predicted"/>
<dbReference type="EC" id="3.4.21.92" evidence="2"/>
<accession>A0A432GEK1</accession>
<evidence type="ECO:0000313" key="3">
    <source>
        <dbReference type="Proteomes" id="UP000287917"/>
    </source>
</evidence>
<dbReference type="EMBL" id="QNZK01000356">
    <property type="protein sequence ID" value="RTZ82128.1"/>
    <property type="molecule type" value="Genomic_DNA"/>
</dbReference>
<gene>
    <name evidence="2" type="ORF">DSY96_10440</name>
</gene>
<name>A0A432GEK1_9DELT</name>
<sequence>MSKESNEENEELEGMASKLL</sequence>
<protein>
    <submittedName>
        <fullName evidence="2">ATP-dependent Clp protease proteolytic subunit</fullName>
        <ecNumber evidence="2">3.4.21.92</ecNumber>
    </submittedName>
</protein>
<reference evidence="2 3" key="1">
    <citation type="submission" date="2018-06" db="EMBL/GenBank/DDBJ databases">
        <title>Combined omics and stable isotope probing to characterize newly discovered Mariana Back-Arc vent microbial communities.</title>
        <authorList>
            <person name="Trembath-Reichert E."/>
            <person name="Huber J.A."/>
        </authorList>
    </citation>
    <scope>NUCLEOTIDE SEQUENCE [LARGE SCALE GENOMIC DNA]</scope>
    <source>
        <strain evidence="2">MAG 58</strain>
    </source>
</reference>
<keyword evidence="2" id="KW-0378">Hydrolase</keyword>
<feature type="non-terminal residue" evidence="2">
    <location>
        <position position="20"/>
    </location>
</feature>
<dbReference type="Proteomes" id="UP000287917">
    <property type="component" value="Unassembled WGS sequence"/>
</dbReference>
<dbReference type="GO" id="GO:0004252">
    <property type="term" value="F:serine-type endopeptidase activity"/>
    <property type="evidence" value="ECO:0007669"/>
    <property type="project" value="UniProtKB-EC"/>
</dbReference>
<feature type="region of interest" description="Disordered" evidence="1">
    <location>
        <begin position="1"/>
        <end position="20"/>
    </location>
</feature>
<comment type="caution">
    <text evidence="2">The sequence shown here is derived from an EMBL/GenBank/DDBJ whole genome shotgun (WGS) entry which is preliminary data.</text>
</comment>
<dbReference type="GO" id="GO:0006508">
    <property type="term" value="P:proteolysis"/>
    <property type="evidence" value="ECO:0007669"/>
    <property type="project" value="UniProtKB-KW"/>
</dbReference>
<dbReference type="AlphaFoldDB" id="A0A432GEK1"/>
<keyword evidence="2" id="KW-0645">Protease</keyword>
<evidence type="ECO:0000313" key="2">
    <source>
        <dbReference type="EMBL" id="RTZ82128.1"/>
    </source>
</evidence>